<dbReference type="InterPro" id="IPR011194">
    <property type="entry name" value="UPF0306"/>
</dbReference>
<keyword evidence="2" id="KW-1185">Reference proteome</keyword>
<dbReference type="Proteomes" id="UP000703590">
    <property type="component" value="Unassembled WGS sequence"/>
</dbReference>
<reference evidence="1 2" key="3">
    <citation type="submission" date="2021-02" db="EMBL/GenBank/DDBJ databases">
        <authorList>
            <person name="Merkel A.Y."/>
        </authorList>
    </citation>
    <scope>NUCLEOTIDE SEQUENCE [LARGE SCALE GENOMIC DNA]</scope>
    <source>
        <strain evidence="1 2">T05b</strain>
    </source>
</reference>
<gene>
    <name evidence="1" type="ORF">JWV37_04665</name>
</gene>
<dbReference type="SUPFAM" id="SSF50475">
    <property type="entry name" value="FMN-binding split barrel"/>
    <property type="match status" value="1"/>
</dbReference>
<dbReference type="PIRSF" id="PIRSF009554">
    <property type="entry name" value="UCP009554"/>
    <property type="match status" value="1"/>
</dbReference>
<reference evidence="1 2" key="2">
    <citation type="submission" date="2021-02" db="EMBL/GenBank/DDBJ databases">
        <title>Sulfurospirillum tamanensis sp. nov.</title>
        <authorList>
            <person name="Frolova A."/>
            <person name="Merkel A."/>
            <person name="Slobodkin A."/>
        </authorList>
    </citation>
    <scope>NUCLEOTIDE SEQUENCE [LARGE SCALE GENOMIC DNA]</scope>
    <source>
        <strain evidence="1 2">T05b</strain>
    </source>
</reference>
<dbReference type="EMBL" id="JAFHKK010000007">
    <property type="protein sequence ID" value="MBN2964067.1"/>
    <property type="molecule type" value="Genomic_DNA"/>
</dbReference>
<sequence length="135" mass="15422">MDEKFHLFLKDHHVLNLTTCKDNQPYACSCFYAFDLKNASFVIASDSKTRHMQDALANPLVAGTVTLETKTVGLIQGMQFTGHLNEASKAHKRLYYATYPFALAMLPELWTVRIDYAKLTDNRLGFGKKLEFKRN</sequence>
<accession>A0ABS2WR49</accession>
<reference evidence="2" key="1">
    <citation type="submission" date="2021-02" db="EMBL/GenBank/DDBJ databases">
        <title>Sulfurospirillum tamanensis sp. nov.</title>
        <authorList>
            <person name="Merkel A.Y."/>
        </authorList>
    </citation>
    <scope>NUCLEOTIDE SEQUENCE [LARGE SCALE GENOMIC DNA]</scope>
    <source>
        <strain evidence="2">T05b</strain>
    </source>
</reference>
<dbReference type="Gene3D" id="2.30.110.10">
    <property type="entry name" value="Electron Transport, Fmn-binding Protein, Chain A"/>
    <property type="match status" value="1"/>
</dbReference>
<proteinExistence type="predicted"/>
<dbReference type="InterPro" id="IPR012349">
    <property type="entry name" value="Split_barrel_FMN-bd"/>
</dbReference>
<name>A0ABS2WR49_9BACT</name>
<protein>
    <submittedName>
        <fullName evidence="1">Pyridoxamine 5'-phosphate oxidase family protein</fullName>
    </submittedName>
</protein>
<evidence type="ECO:0000313" key="1">
    <source>
        <dbReference type="EMBL" id="MBN2964067.1"/>
    </source>
</evidence>
<comment type="caution">
    <text evidence="1">The sequence shown here is derived from an EMBL/GenBank/DDBJ whole genome shotgun (WGS) entry which is preliminary data.</text>
</comment>
<evidence type="ECO:0000313" key="2">
    <source>
        <dbReference type="Proteomes" id="UP000703590"/>
    </source>
</evidence>
<organism evidence="1 2">
    <name type="scientific">Sulfurospirillum tamanense</name>
    <dbReference type="NCBI Taxonomy" id="2813362"/>
    <lineage>
        <taxon>Bacteria</taxon>
        <taxon>Pseudomonadati</taxon>
        <taxon>Campylobacterota</taxon>
        <taxon>Epsilonproteobacteria</taxon>
        <taxon>Campylobacterales</taxon>
        <taxon>Sulfurospirillaceae</taxon>
        <taxon>Sulfurospirillum</taxon>
    </lineage>
</organism>